<keyword evidence="4" id="KW-1185">Reference proteome</keyword>
<feature type="region of interest" description="Disordered" evidence="1">
    <location>
        <begin position="1"/>
        <end position="39"/>
    </location>
</feature>
<proteinExistence type="predicted"/>
<feature type="region of interest" description="Disordered" evidence="1">
    <location>
        <begin position="85"/>
        <end position="185"/>
    </location>
</feature>
<feature type="compositionally biased region" description="Basic and acidic residues" evidence="1">
    <location>
        <begin position="467"/>
        <end position="480"/>
    </location>
</feature>
<feature type="compositionally biased region" description="Pro residues" evidence="1">
    <location>
        <begin position="167"/>
        <end position="176"/>
    </location>
</feature>
<dbReference type="AlphaFoldDB" id="A0A2T9ZDZ1"/>
<feature type="compositionally biased region" description="Polar residues" evidence="1">
    <location>
        <begin position="454"/>
        <end position="465"/>
    </location>
</feature>
<sequence>MVKIKSGSNINPADKQRKLARKKELKKQKEIRKQTREASILYKDTTKLEKDIEKYTALKNDGKIDKNGLAKLKSLKEQFDNIRKARREKGIQSKKINNELEDVAYDPLNPNNEEDSSESESDSDISDSSTEHLSKEETGETDSNSKFPPMPVGTPPFSNEELEIPENWPPPPPGKPPHMFYQNRPPNIPPLQRPTFHDQTYQNMPYPPPFPVPPNVPINPAAMNSAPPHVPIRPPPHFAPGAFPPPYPPLLPPDLHPPQLPNLSHLPHGPSFIPRPPIYNAPPGYINNMNFPPPPNLETSSFNDIDIPVFSQTPHPPQNVLEQSTESTLQNLGSQNIQEPLSKGEVLSAEPQIRDFQKELVTLVPQKLLKKKLAQTQKLQSNASRASVPSTTGLKPMTINPAPEIPSDSSDVMLAENSDFCKTHTSLKSKQSSSEANIESQIIPSKETVRLDSKTSLQPNTSTTEGLDDKSDDNNNEKTATDTYDDFMKHISGYL</sequence>
<dbReference type="Pfam" id="PF09429">
    <property type="entry name" value="Wbp11"/>
    <property type="match status" value="1"/>
</dbReference>
<dbReference type="InterPro" id="IPR019007">
    <property type="entry name" value="Wbp11/ELF5/Saf1_N"/>
</dbReference>
<protein>
    <recommendedName>
        <fullName evidence="2">Wbp11/ELF5/Saf1 N-terminal domain-containing protein</fullName>
    </recommendedName>
</protein>
<organism evidence="3 4">
    <name type="scientific">Smittium megazygosporum</name>
    <dbReference type="NCBI Taxonomy" id="133381"/>
    <lineage>
        <taxon>Eukaryota</taxon>
        <taxon>Fungi</taxon>
        <taxon>Fungi incertae sedis</taxon>
        <taxon>Zoopagomycota</taxon>
        <taxon>Kickxellomycotina</taxon>
        <taxon>Harpellomycetes</taxon>
        <taxon>Harpellales</taxon>
        <taxon>Legeriomycetaceae</taxon>
        <taxon>Smittium</taxon>
    </lineage>
</organism>
<feature type="domain" description="Wbp11/ELF5/Saf1 N-terminal" evidence="2">
    <location>
        <begin position="9"/>
        <end position="84"/>
    </location>
</feature>
<evidence type="ECO:0000313" key="3">
    <source>
        <dbReference type="EMBL" id="PVV02799.1"/>
    </source>
</evidence>
<feature type="compositionally biased region" description="Acidic residues" evidence="1">
    <location>
        <begin position="112"/>
        <end position="125"/>
    </location>
</feature>
<feature type="compositionally biased region" description="Basic and acidic residues" evidence="1">
    <location>
        <begin position="129"/>
        <end position="138"/>
    </location>
</feature>
<feature type="region of interest" description="Disordered" evidence="1">
    <location>
        <begin position="375"/>
        <end position="408"/>
    </location>
</feature>
<accession>A0A2T9ZDZ1</accession>
<comment type="caution">
    <text evidence="3">The sequence shown here is derived from an EMBL/GenBank/DDBJ whole genome shotgun (WGS) entry which is preliminary data.</text>
</comment>
<feature type="compositionally biased region" description="Polar residues" evidence="1">
    <location>
        <begin position="1"/>
        <end position="11"/>
    </location>
</feature>
<dbReference type="EMBL" id="MBFS01000330">
    <property type="protein sequence ID" value="PVV02799.1"/>
    <property type="molecule type" value="Genomic_DNA"/>
</dbReference>
<evidence type="ECO:0000313" key="4">
    <source>
        <dbReference type="Proteomes" id="UP000245609"/>
    </source>
</evidence>
<name>A0A2T9ZDZ1_9FUNG</name>
<dbReference type="GO" id="GO:0006396">
    <property type="term" value="P:RNA processing"/>
    <property type="evidence" value="ECO:0007669"/>
    <property type="project" value="InterPro"/>
</dbReference>
<dbReference type="OrthoDB" id="205569at2759"/>
<feature type="compositionally biased region" description="Polar residues" evidence="1">
    <location>
        <begin position="381"/>
        <end position="393"/>
    </location>
</feature>
<gene>
    <name evidence="3" type="ORF">BB560_002742</name>
</gene>
<feature type="region of interest" description="Disordered" evidence="1">
    <location>
        <begin position="425"/>
        <end position="483"/>
    </location>
</feature>
<reference evidence="3 4" key="1">
    <citation type="journal article" date="2018" name="MBio">
        <title>Comparative Genomics Reveals the Core Gene Toolbox for the Fungus-Insect Symbiosis.</title>
        <authorList>
            <person name="Wang Y."/>
            <person name="Stata M."/>
            <person name="Wang W."/>
            <person name="Stajich J.E."/>
            <person name="White M.M."/>
            <person name="Moncalvo J.M."/>
        </authorList>
    </citation>
    <scope>NUCLEOTIDE SEQUENCE [LARGE SCALE GENOMIC DNA]</scope>
    <source>
        <strain evidence="3 4">SC-DP-2</strain>
    </source>
</reference>
<evidence type="ECO:0000259" key="2">
    <source>
        <dbReference type="Pfam" id="PF09429"/>
    </source>
</evidence>
<feature type="compositionally biased region" description="Basic and acidic residues" evidence="1">
    <location>
        <begin position="27"/>
        <end position="36"/>
    </location>
</feature>
<dbReference type="Proteomes" id="UP000245609">
    <property type="component" value="Unassembled WGS sequence"/>
</dbReference>
<feature type="compositionally biased region" description="Polar residues" evidence="1">
    <location>
        <begin position="425"/>
        <end position="443"/>
    </location>
</feature>
<dbReference type="STRING" id="133381.A0A2T9ZDZ1"/>
<evidence type="ECO:0000256" key="1">
    <source>
        <dbReference type="SAM" id="MobiDB-lite"/>
    </source>
</evidence>